<dbReference type="NCBIfam" id="TIGR01730">
    <property type="entry name" value="RND_mfp"/>
    <property type="match status" value="1"/>
</dbReference>
<evidence type="ECO:0000313" key="3">
    <source>
        <dbReference type="EMBL" id="PMR75465.1"/>
    </source>
</evidence>
<accession>A0A2N7U4V7</accession>
<reference evidence="3 4" key="1">
    <citation type="submission" date="2018-01" db="EMBL/GenBank/DDBJ databases">
        <title>Halomonas endophytica sp. nov., isolated from storage liquid in the stems of Populus euphratica.</title>
        <authorList>
            <person name="Chen C."/>
        </authorList>
    </citation>
    <scope>NUCLEOTIDE SEQUENCE [LARGE SCALE GENOMIC DNA]</scope>
    <source>
        <strain evidence="3 4">MC28</strain>
    </source>
</reference>
<name>A0A2N7U4V7_9GAMM</name>
<evidence type="ECO:0000313" key="4">
    <source>
        <dbReference type="Proteomes" id="UP000235803"/>
    </source>
</evidence>
<evidence type="ECO:0000256" key="1">
    <source>
        <dbReference type="ARBA" id="ARBA00009477"/>
    </source>
</evidence>
<dbReference type="Gene3D" id="1.10.287.470">
    <property type="entry name" value="Helix hairpin bin"/>
    <property type="match status" value="1"/>
</dbReference>
<comment type="caution">
    <text evidence="3">The sequence shown here is derived from an EMBL/GenBank/DDBJ whole genome shotgun (WGS) entry which is preliminary data.</text>
</comment>
<dbReference type="PANTHER" id="PTHR30469:SF15">
    <property type="entry name" value="HLYD FAMILY OF SECRETION PROTEINS"/>
    <property type="match status" value="1"/>
</dbReference>
<feature type="domain" description="Multidrug resistance protein MdtA-like C-terminal permuted SH3" evidence="2">
    <location>
        <begin position="290"/>
        <end position="348"/>
    </location>
</feature>
<dbReference type="EMBL" id="PNRF01000019">
    <property type="protein sequence ID" value="PMR75465.1"/>
    <property type="molecule type" value="Genomic_DNA"/>
</dbReference>
<dbReference type="Proteomes" id="UP000235803">
    <property type="component" value="Unassembled WGS sequence"/>
</dbReference>
<keyword evidence="4" id="KW-1185">Reference proteome</keyword>
<dbReference type="Gene3D" id="2.40.420.20">
    <property type="match status" value="1"/>
</dbReference>
<dbReference type="PROSITE" id="PS51257">
    <property type="entry name" value="PROKAR_LIPOPROTEIN"/>
    <property type="match status" value="1"/>
</dbReference>
<protein>
    <recommendedName>
        <fullName evidence="2">Multidrug resistance protein MdtA-like C-terminal permuted SH3 domain-containing protein</fullName>
    </recommendedName>
</protein>
<proteinExistence type="inferred from homology"/>
<dbReference type="Gene3D" id="2.40.50.100">
    <property type="match status" value="1"/>
</dbReference>
<evidence type="ECO:0000259" key="2">
    <source>
        <dbReference type="Pfam" id="PF25967"/>
    </source>
</evidence>
<dbReference type="GO" id="GO:0015562">
    <property type="term" value="F:efflux transmembrane transporter activity"/>
    <property type="evidence" value="ECO:0007669"/>
    <property type="project" value="TreeGrafter"/>
</dbReference>
<organism evidence="3 4">
    <name type="scientific">Billgrantia endophytica</name>
    <dbReference type="NCBI Taxonomy" id="2033802"/>
    <lineage>
        <taxon>Bacteria</taxon>
        <taxon>Pseudomonadati</taxon>
        <taxon>Pseudomonadota</taxon>
        <taxon>Gammaproteobacteria</taxon>
        <taxon>Oceanospirillales</taxon>
        <taxon>Halomonadaceae</taxon>
        <taxon>Billgrantia</taxon>
    </lineage>
</organism>
<dbReference type="PANTHER" id="PTHR30469">
    <property type="entry name" value="MULTIDRUG RESISTANCE PROTEIN MDTA"/>
    <property type="match status" value="1"/>
</dbReference>
<dbReference type="RefSeq" id="WP_102653179.1">
    <property type="nucleotide sequence ID" value="NZ_PNRF01000019.1"/>
</dbReference>
<dbReference type="OrthoDB" id="6819088at2"/>
<dbReference type="GO" id="GO:1990281">
    <property type="term" value="C:efflux pump complex"/>
    <property type="evidence" value="ECO:0007669"/>
    <property type="project" value="TreeGrafter"/>
</dbReference>
<dbReference type="SUPFAM" id="SSF111369">
    <property type="entry name" value="HlyD-like secretion proteins"/>
    <property type="match status" value="1"/>
</dbReference>
<dbReference type="AlphaFoldDB" id="A0A2N7U4V7"/>
<gene>
    <name evidence="3" type="ORF">C1H69_09570</name>
</gene>
<comment type="similarity">
    <text evidence="1">Belongs to the membrane fusion protein (MFP) (TC 8.A.1) family.</text>
</comment>
<dbReference type="InterPro" id="IPR006143">
    <property type="entry name" value="RND_pump_MFP"/>
</dbReference>
<dbReference type="InterPro" id="IPR058627">
    <property type="entry name" value="MdtA-like_C"/>
</dbReference>
<sequence length="360" mass="38363">MIHGRKGTGVLLVLGLAVMLGGCDPTPAAVDAASGDTRAAVHVMEVRIGAREERLRFPGTVRAKERVTPAFLHAGVLRERLVERGQRVEKGDPLALLHNPALPPALAIAGGQVKELDAHLVRLGRDVERARTLRGRNLIAEEELDRLVSEQEATAQAREQAVARRADAQAQVEEMTLKAPFDAAVTDLYVEPGDFVSAGQPVLALSGINGLEIEVRVPAMLGERLSAGMPVDIMPTLHETRFTGRIDTVGRADSALAPVIVSLDTDADAYLAPGESVQVHLAVPAAESLQVPLSSVLDPGGHAPYVLTLSEDDVVRRVPVVPGRLVDDWVAVAATLTPRDRVVTAGQGRLEEGDRVRVLP</sequence>
<dbReference type="Gene3D" id="2.40.30.170">
    <property type="match status" value="1"/>
</dbReference>
<dbReference type="Pfam" id="PF25967">
    <property type="entry name" value="RND-MFP_C"/>
    <property type="match status" value="1"/>
</dbReference>